<dbReference type="InterPro" id="IPR000271">
    <property type="entry name" value="Ribosomal_bL34"/>
</dbReference>
<evidence type="ECO:0000256" key="4">
    <source>
        <dbReference type="ARBA" id="ARBA00035274"/>
    </source>
</evidence>
<dbReference type="PANTHER" id="PTHR14503">
    <property type="entry name" value="MITOCHONDRIAL RIBOSOMAL PROTEIN 34 FAMILY MEMBER"/>
    <property type="match status" value="1"/>
</dbReference>
<gene>
    <name evidence="5" type="ORF">AJ80_05387</name>
</gene>
<dbReference type="PANTHER" id="PTHR14503:SF4">
    <property type="entry name" value="LARGE RIBOSOMAL SUBUNIT PROTEIN BL34M"/>
    <property type="match status" value="1"/>
</dbReference>
<evidence type="ECO:0000256" key="3">
    <source>
        <dbReference type="ARBA" id="ARBA00023274"/>
    </source>
</evidence>
<comment type="caution">
    <text evidence="5">The sequence shown here is derived from an EMBL/GenBank/DDBJ whole genome shotgun (WGS) entry which is preliminary data.</text>
</comment>
<evidence type="ECO:0000256" key="1">
    <source>
        <dbReference type="ARBA" id="ARBA00010111"/>
    </source>
</evidence>
<reference evidence="5 6" key="1">
    <citation type="submission" date="2017-10" db="EMBL/GenBank/DDBJ databases">
        <title>Comparative genomics in systemic dimorphic fungi from Ajellomycetaceae.</title>
        <authorList>
            <person name="Munoz J.F."/>
            <person name="Mcewen J.G."/>
            <person name="Clay O.K."/>
            <person name="Cuomo C.A."/>
        </authorList>
    </citation>
    <scope>NUCLEOTIDE SEQUENCE [LARGE SCALE GENOMIC DNA]</scope>
    <source>
        <strain evidence="5 6">UAMH7299</strain>
    </source>
</reference>
<dbReference type="Proteomes" id="UP000224634">
    <property type="component" value="Unassembled WGS sequence"/>
</dbReference>
<organism evidence="5 6">
    <name type="scientific">Polytolypa hystricis (strain UAMH7299)</name>
    <dbReference type="NCBI Taxonomy" id="1447883"/>
    <lineage>
        <taxon>Eukaryota</taxon>
        <taxon>Fungi</taxon>
        <taxon>Dikarya</taxon>
        <taxon>Ascomycota</taxon>
        <taxon>Pezizomycotina</taxon>
        <taxon>Eurotiomycetes</taxon>
        <taxon>Eurotiomycetidae</taxon>
        <taxon>Onygenales</taxon>
        <taxon>Onygenales incertae sedis</taxon>
        <taxon>Polytolypa</taxon>
    </lineage>
</organism>
<keyword evidence="3" id="KW-0687">Ribonucleoprotein</keyword>
<sequence length="135" mass="15078">MLCLRCSGLRALGSSAALSSRRVSTQIPMRSFSSLLTPQRTFFTPLICPTPSSSPLLPSQSITNAIRSSLPTTSFQQQPARAFSATALLGGPRDTYNPSRRVQKRRHGFLARLRSRTGRKMLMRRRARGRKTLSW</sequence>
<dbReference type="EMBL" id="PDNA01000079">
    <property type="protein sequence ID" value="PGH15856.1"/>
    <property type="molecule type" value="Genomic_DNA"/>
</dbReference>
<evidence type="ECO:0000313" key="5">
    <source>
        <dbReference type="EMBL" id="PGH15856.1"/>
    </source>
</evidence>
<proteinExistence type="inferred from homology"/>
<dbReference type="NCBIfam" id="TIGR01030">
    <property type="entry name" value="rpmH_bact"/>
    <property type="match status" value="1"/>
</dbReference>
<dbReference type="STRING" id="1447883.A0A2B7Y2Z0"/>
<dbReference type="Pfam" id="PF00468">
    <property type="entry name" value="Ribosomal_L34"/>
    <property type="match status" value="1"/>
</dbReference>
<keyword evidence="2 5" id="KW-0689">Ribosomal protein</keyword>
<dbReference type="FunFam" id="1.10.287.3980:FF:000001">
    <property type="entry name" value="Mitochondrial ribosomal protein L34"/>
    <property type="match status" value="1"/>
</dbReference>
<evidence type="ECO:0000256" key="2">
    <source>
        <dbReference type="ARBA" id="ARBA00022980"/>
    </source>
</evidence>
<dbReference type="GO" id="GO:0003735">
    <property type="term" value="F:structural constituent of ribosome"/>
    <property type="evidence" value="ECO:0007669"/>
    <property type="project" value="InterPro"/>
</dbReference>
<accession>A0A2B7Y2Z0</accession>
<dbReference type="GO" id="GO:0005762">
    <property type="term" value="C:mitochondrial large ribosomal subunit"/>
    <property type="evidence" value="ECO:0007669"/>
    <property type="project" value="TreeGrafter"/>
</dbReference>
<keyword evidence="6" id="KW-1185">Reference proteome</keyword>
<protein>
    <recommendedName>
        <fullName evidence="4">Large ribosomal subunit protein bL34m</fullName>
    </recommendedName>
</protein>
<dbReference type="GO" id="GO:0006412">
    <property type="term" value="P:translation"/>
    <property type="evidence" value="ECO:0007669"/>
    <property type="project" value="InterPro"/>
</dbReference>
<dbReference type="OrthoDB" id="431691at2759"/>
<dbReference type="AlphaFoldDB" id="A0A2B7Y2Z0"/>
<evidence type="ECO:0000313" key="6">
    <source>
        <dbReference type="Proteomes" id="UP000224634"/>
    </source>
</evidence>
<dbReference type="Gene3D" id="1.10.287.3980">
    <property type="match status" value="1"/>
</dbReference>
<dbReference type="HAMAP" id="MF_00391">
    <property type="entry name" value="Ribosomal_bL34"/>
    <property type="match status" value="1"/>
</dbReference>
<name>A0A2B7Y2Z0_POLH7</name>
<comment type="similarity">
    <text evidence="1">Belongs to the bacterial ribosomal protein bL34 family.</text>
</comment>